<dbReference type="EMBL" id="BAAFST010000005">
    <property type="protein sequence ID" value="GAB1289841.1"/>
    <property type="molecule type" value="Genomic_DNA"/>
</dbReference>
<keyword evidence="4 5" id="KW-0238">DNA-binding</keyword>
<reference evidence="7 8" key="1">
    <citation type="submission" date="2024-08" db="EMBL/GenBank/DDBJ databases">
        <title>The draft genome of Apodemus speciosus.</title>
        <authorList>
            <person name="Nabeshima K."/>
            <person name="Suzuki S."/>
            <person name="Onuma M."/>
        </authorList>
    </citation>
    <scope>NUCLEOTIDE SEQUENCE [LARGE SCALE GENOMIC DNA]</scope>
    <source>
        <strain evidence="7">IB14-021</strain>
    </source>
</reference>
<evidence type="ECO:0000256" key="3">
    <source>
        <dbReference type="ARBA" id="ARBA00022833"/>
    </source>
</evidence>
<keyword evidence="1" id="KW-0479">Metal-binding</keyword>
<keyword evidence="3" id="KW-0862">Zinc</keyword>
<dbReference type="SMART" id="SM00692">
    <property type="entry name" value="DM3"/>
    <property type="match status" value="1"/>
</dbReference>
<dbReference type="InterPro" id="IPR006612">
    <property type="entry name" value="THAP_Znf"/>
</dbReference>
<accession>A0ABQ0ESV5</accession>
<sequence length="191" mass="22143">MVFPTDENIKRKWVLAMRRLDVNTAGIWEPKKGDVLCSRHFKKTDFDRSTPNTKLKPGAIPSVFESPHHLQEKREKLHCRKNFILKTLPVTSRGHQLGGASCIEEFQPQFIFEHSYSVMDSPKKLKHKLDHVIIELENTKESLQNVLDREKHFQKSLRKTIMELKDESLISQETANRLGAFCWECCQEGAG</sequence>
<evidence type="ECO:0000313" key="7">
    <source>
        <dbReference type="EMBL" id="GAB1289841.1"/>
    </source>
</evidence>
<dbReference type="Proteomes" id="UP001623349">
    <property type="component" value="Unassembled WGS sequence"/>
</dbReference>
<protein>
    <submittedName>
        <fullName evidence="7">THAP domain-containing protein 2</fullName>
    </submittedName>
</protein>
<name>A0ABQ0ESV5_APOSI</name>
<organism evidence="7 8">
    <name type="scientific">Apodemus speciosus</name>
    <name type="common">Large Japanese field mouse</name>
    <dbReference type="NCBI Taxonomy" id="105296"/>
    <lineage>
        <taxon>Eukaryota</taxon>
        <taxon>Metazoa</taxon>
        <taxon>Chordata</taxon>
        <taxon>Craniata</taxon>
        <taxon>Vertebrata</taxon>
        <taxon>Euteleostomi</taxon>
        <taxon>Mammalia</taxon>
        <taxon>Eutheria</taxon>
        <taxon>Euarchontoglires</taxon>
        <taxon>Glires</taxon>
        <taxon>Rodentia</taxon>
        <taxon>Myomorpha</taxon>
        <taxon>Muroidea</taxon>
        <taxon>Muridae</taxon>
        <taxon>Murinae</taxon>
        <taxon>Apodemus</taxon>
    </lineage>
</organism>
<evidence type="ECO:0000256" key="2">
    <source>
        <dbReference type="ARBA" id="ARBA00022771"/>
    </source>
</evidence>
<dbReference type="PROSITE" id="PS50950">
    <property type="entry name" value="ZF_THAP"/>
    <property type="match status" value="1"/>
</dbReference>
<evidence type="ECO:0000256" key="1">
    <source>
        <dbReference type="ARBA" id="ARBA00022723"/>
    </source>
</evidence>
<evidence type="ECO:0000313" key="8">
    <source>
        <dbReference type="Proteomes" id="UP001623349"/>
    </source>
</evidence>
<keyword evidence="8" id="KW-1185">Reference proteome</keyword>
<dbReference type="SMART" id="SM00980">
    <property type="entry name" value="THAP"/>
    <property type="match status" value="1"/>
</dbReference>
<keyword evidence="2 5" id="KW-0863">Zinc-finger</keyword>
<proteinExistence type="predicted"/>
<evidence type="ECO:0000259" key="6">
    <source>
        <dbReference type="PROSITE" id="PS50950"/>
    </source>
</evidence>
<dbReference type="Pfam" id="PF05485">
    <property type="entry name" value="THAP"/>
    <property type="match status" value="1"/>
</dbReference>
<evidence type="ECO:0000256" key="4">
    <source>
        <dbReference type="ARBA" id="ARBA00023125"/>
    </source>
</evidence>
<evidence type="ECO:0000256" key="5">
    <source>
        <dbReference type="PROSITE-ProRule" id="PRU00309"/>
    </source>
</evidence>
<dbReference type="PANTHER" id="PTHR47577:SF1">
    <property type="entry name" value="THAP DOMAIN-CONTAINING PROTEIN 6"/>
    <property type="match status" value="1"/>
</dbReference>
<dbReference type="PANTHER" id="PTHR47577">
    <property type="entry name" value="THAP DOMAIN-CONTAINING PROTEIN 6"/>
    <property type="match status" value="1"/>
</dbReference>
<dbReference type="SUPFAM" id="SSF57716">
    <property type="entry name" value="Glucocorticoid receptor-like (DNA-binding domain)"/>
    <property type="match status" value="1"/>
</dbReference>
<feature type="domain" description="THAP-type" evidence="6">
    <location>
        <begin position="1"/>
        <end position="64"/>
    </location>
</feature>
<gene>
    <name evidence="7" type="ORF">APTSU1_000507100</name>
</gene>
<comment type="caution">
    <text evidence="7">The sequence shown here is derived from an EMBL/GenBank/DDBJ whole genome shotgun (WGS) entry which is preliminary data.</text>
</comment>